<comment type="caution">
    <text evidence="2">The sequence shown here is derived from an EMBL/GenBank/DDBJ whole genome shotgun (WGS) entry which is preliminary data.</text>
</comment>
<keyword evidence="1" id="KW-0732">Signal</keyword>
<sequence>MTRKRLICTVAIFSLCFINEAKGQQSYPFLNPDPGPVLHAPDANGESNFLGVTCKIDPAKSPDYTNMLFPNPLLRDPYTHPGTNQIVGFLNVGCSYVLGPSASFDNATLPANWGYTYSVHEGEHTYKYYGVHSDPLWGTNQTTDDWEFEAIWEFEFRMVRYKTWGAEVGVTHHWTDPYSNQQMEWAHVQSGYDFMTGFGESQFWDVVTE</sequence>
<dbReference type="EMBL" id="NIZW01000048">
    <property type="protein sequence ID" value="PHQ31505.1"/>
    <property type="molecule type" value="Genomic_DNA"/>
</dbReference>
<organism evidence="2 3">
    <name type="scientific">Rhodopirellula bahusiensis</name>
    <dbReference type="NCBI Taxonomy" id="2014065"/>
    <lineage>
        <taxon>Bacteria</taxon>
        <taxon>Pseudomonadati</taxon>
        <taxon>Planctomycetota</taxon>
        <taxon>Planctomycetia</taxon>
        <taxon>Pirellulales</taxon>
        <taxon>Pirellulaceae</taxon>
        <taxon>Rhodopirellula</taxon>
    </lineage>
</organism>
<gene>
    <name evidence="2" type="ORF">CEE69_30875</name>
</gene>
<evidence type="ECO:0000256" key="1">
    <source>
        <dbReference type="SAM" id="SignalP"/>
    </source>
</evidence>
<protein>
    <submittedName>
        <fullName evidence="2">Uncharacterized protein</fullName>
    </submittedName>
</protein>
<feature type="signal peptide" evidence="1">
    <location>
        <begin position="1"/>
        <end position="23"/>
    </location>
</feature>
<reference evidence="2 3" key="1">
    <citation type="submission" date="2017-06" db="EMBL/GenBank/DDBJ databases">
        <title>Description of Rhodopirellula bahusiensis sp. nov.</title>
        <authorList>
            <person name="Kizina J."/>
            <person name="Harder J."/>
        </authorList>
    </citation>
    <scope>NUCLEOTIDE SEQUENCE [LARGE SCALE GENOMIC DNA]</scope>
    <source>
        <strain evidence="2 3">SWK21</strain>
    </source>
</reference>
<evidence type="ECO:0000313" key="2">
    <source>
        <dbReference type="EMBL" id="PHQ31505.1"/>
    </source>
</evidence>
<feature type="chain" id="PRO_5013592090" evidence="1">
    <location>
        <begin position="24"/>
        <end position="209"/>
    </location>
</feature>
<dbReference type="GeneID" id="90612213"/>
<dbReference type="AlphaFoldDB" id="A0A2G1VXN0"/>
<dbReference type="Proteomes" id="UP000225740">
    <property type="component" value="Unassembled WGS sequence"/>
</dbReference>
<dbReference type="RefSeq" id="WP_099264399.1">
    <property type="nucleotide sequence ID" value="NZ_NIZW01000048.1"/>
</dbReference>
<accession>A0A2G1VXN0</accession>
<evidence type="ECO:0000313" key="3">
    <source>
        <dbReference type="Proteomes" id="UP000225740"/>
    </source>
</evidence>
<keyword evidence="3" id="KW-1185">Reference proteome</keyword>
<name>A0A2G1VXN0_9BACT</name>
<proteinExistence type="predicted"/>